<keyword evidence="1" id="KW-0812">Transmembrane</keyword>
<keyword evidence="1" id="KW-1133">Transmembrane helix</keyword>
<feature type="transmembrane region" description="Helical" evidence="1">
    <location>
        <begin position="69"/>
        <end position="88"/>
    </location>
</feature>
<evidence type="ECO:0000256" key="1">
    <source>
        <dbReference type="SAM" id="Phobius"/>
    </source>
</evidence>
<dbReference type="Proteomes" id="UP000817854">
    <property type="component" value="Unassembled WGS sequence"/>
</dbReference>
<organism evidence="2 3">
    <name type="scientific">Flavobacterium jejuense</name>
    <dbReference type="NCBI Taxonomy" id="1544455"/>
    <lineage>
        <taxon>Bacteria</taxon>
        <taxon>Pseudomonadati</taxon>
        <taxon>Bacteroidota</taxon>
        <taxon>Flavobacteriia</taxon>
        <taxon>Flavobacteriales</taxon>
        <taxon>Flavobacteriaceae</taxon>
        <taxon>Flavobacterium</taxon>
    </lineage>
</organism>
<feature type="transmembrane region" description="Helical" evidence="1">
    <location>
        <begin position="6"/>
        <end position="23"/>
    </location>
</feature>
<protein>
    <recommendedName>
        <fullName evidence="4">GRAM domain-containing protein</fullName>
    </recommendedName>
</protein>
<name>A0ABX0IV13_9FLAO</name>
<reference evidence="3" key="1">
    <citation type="submission" date="2019-05" db="EMBL/GenBank/DDBJ databases">
        <title>Flavobacterium profundi sp. nov., isolated from a deep-sea seamount.</title>
        <authorList>
            <person name="Zhang D.-C."/>
        </authorList>
    </citation>
    <scope>NUCLEOTIDE SEQUENCE [LARGE SCALE GENOMIC DNA]</scope>
    <source>
        <strain evidence="3">EC11</strain>
    </source>
</reference>
<evidence type="ECO:0000313" key="3">
    <source>
        <dbReference type="Proteomes" id="UP000817854"/>
    </source>
</evidence>
<proteinExistence type="predicted"/>
<keyword evidence="1" id="KW-0472">Membrane</keyword>
<evidence type="ECO:0008006" key="4">
    <source>
        <dbReference type="Google" id="ProtNLM"/>
    </source>
</evidence>
<accession>A0ABX0IV13</accession>
<reference evidence="2 3" key="2">
    <citation type="submission" date="2020-02" db="EMBL/GenBank/DDBJ databases">
        <title>Flavobacterium profundi sp. nov., isolated from a deep-sea seamount.</title>
        <authorList>
            <person name="Zhang D.-C."/>
        </authorList>
    </citation>
    <scope>NUCLEOTIDE SEQUENCE [LARGE SCALE GENOMIC DNA]</scope>
    <source>
        <strain evidence="2 3">EC11</strain>
    </source>
</reference>
<keyword evidence="3" id="KW-1185">Reference proteome</keyword>
<dbReference type="EMBL" id="VEVQ02000015">
    <property type="protein sequence ID" value="NHN27548.1"/>
    <property type="molecule type" value="Genomic_DNA"/>
</dbReference>
<sequence length="191" mass="22317">MKSKSLKYIALIVFGILLIKNYFPFGDYCKGFIQGLQLILFGGIFVLLFSILTVVNLFQVFKKRAKFDIVPMLIFILFSMSLIFLMELDHKKFWVKSTWKGSIQFEDRPQSGMLFLYKNNTFEATHNYADFSCTYVGDYEIKQDTLLLIRETIITDTDSLFANVYVFNTNKTKLIPILQTEFKIIEEDLSK</sequence>
<comment type="caution">
    <text evidence="2">The sequence shown here is derived from an EMBL/GenBank/DDBJ whole genome shotgun (WGS) entry which is preliminary data.</text>
</comment>
<feature type="transmembrane region" description="Helical" evidence="1">
    <location>
        <begin position="35"/>
        <end position="57"/>
    </location>
</feature>
<gene>
    <name evidence="2" type="ORF">FIA58_017855</name>
</gene>
<dbReference type="RefSeq" id="WP_140964061.1">
    <property type="nucleotide sequence ID" value="NZ_VEVQ02000015.1"/>
</dbReference>
<evidence type="ECO:0000313" key="2">
    <source>
        <dbReference type="EMBL" id="NHN27548.1"/>
    </source>
</evidence>